<dbReference type="InterPro" id="IPR017937">
    <property type="entry name" value="Thioredoxin_CS"/>
</dbReference>
<dbReference type="GeneID" id="103124786"/>
<dbReference type="Pfam" id="PF00085">
    <property type="entry name" value="Thioredoxin"/>
    <property type="match status" value="1"/>
</dbReference>
<dbReference type="CDD" id="cd04416">
    <property type="entry name" value="NDPk_TX"/>
    <property type="match status" value="1"/>
</dbReference>
<dbReference type="PROSITE" id="PS51352">
    <property type="entry name" value="THIOREDOXIN_2"/>
    <property type="match status" value="1"/>
</dbReference>
<dbReference type="InterPro" id="IPR034907">
    <property type="entry name" value="NDK-like_dom"/>
</dbReference>
<gene>
    <name evidence="4" type="primary">NME8</name>
</gene>
<dbReference type="Gene3D" id="3.30.70.141">
    <property type="entry name" value="Nucleoside diphosphate kinase-like domain"/>
    <property type="match status" value="3"/>
</dbReference>
<dbReference type="Proteomes" id="UP001652624">
    <property type="component" value="Chromosome 8"/>
</dbReference>
<dbReference type="InterPro" id="IPR051766">
    <property type="entry name" value="TXND_domain-containing"/>
</dbReference>
<reference evidence="4" key="1">
    <citation type="submission" date="2025-08" db="UniProtKB">
        <authorList>
            <consortium name="RefSeq"/>
        </authorList>
    </citation>
    <scope>IDENTIFICATION</scope>
</reference>
<feature type="domain" description="Thioredoxin" evidence="2">
    <location>
        <begin position="1"/>
        <end position="115"/>
    </location>
</feature>
<name>A0ABM3XSN1_ERIEU</name>
<evidence type="ECO:0000256" key="1">
    <source>
        <dbReference type="PROSITE-ProRule" id="PRU00706"/>
    </source>
</evidence>
<organism evidence="3 4">
    <name type="scientific">Erinaceus europaeus</name>
    <name type="common">Western European hedgehog</name>
    <dbReference type="NCBI Taxonomy" id="9365"/>
    <lineage>
        <taxon>Eukaryota</taxon>
        <taxon>Metazoa</taxon>
        <taxon>Chordata</taxon>
        <taxon>Craniata</taxon>
        <taxon>Vertebrata</taxon>
        <taxon>Euteleostomi</taxon>
        <taxon>Mammalia</taxon>
        <taxon>Eutheria</taxon>
        <taxon>Laurasiatheria</taxon>
        <taxon>Eulipotyphla</taxon>
        <taxon>Erinaceidae</taxon>
        <taxon>Erinaceinae</taxon>
        <taxon>Erinaceus</taxon>
    </lineage>
</organism>
<accession>A0ABM3XSN1</accession>
<dbReference type="Gene3D" id="3.40.30.10">
    <property type="entry name" value="Glutaredoxin"/>
    <property type="match status" value="1"/>
</dbReference>
<dbReference type="PANTHER" id="PTHR46135:SF2">
    <property type="entry name" value="THIOREDOXIN DOMAIN-CONTAINING PROTEIN 3"/>
    <property type="match status" value="1"/>
</dbReference>
<dbReference type="PANTHER" id="PTHR46135">
    <property type="entry name" value="NME/NM23 FAMILY MEMBER 8"/>
    <property type="match status" value="1"/>
</dbReference>
<dbReference type="InterPro" id="IPR036249">
    <property type="entry name" value="Thioredoxin-like_sf"/>
</dbReference>
<dbReference type="RefSeq" id="XP_060051833.1">
    <property type="nucleotide sequence ID" value="XM_060195850.1"/>
</dbReference>
<proteinExistence type="inferred from homology"/>
<protein>
    <submittedName>
        <fullName evidence="4">Thioredoxin domain-containing protein 3 isoform X2</fullName>
    </submittedName>
</protein>
<comment type="similarity">
    <text evidence="1">Belongs to the NDK family.</text>
</comment>
<dbReference type="InterPro" id="IPR036850">
    <property type="entry name" value="NDK-like_dom_sf"/>
</dbReference>
<keyword evidence="3" id="KW-1185">Reference proteome</keyword>
<dbReference type="InterPro" id="IPR013766">
    <property type="entry name" value="Thioredoxin_domain"/>
</dbReference>
<sequence length="551" mass="63054">MAGKKREIQLQTVINSQTLWEEMLQNKGLTVIDVYQAWCGPCKAMQTLFRKLKNELNEDEILHFVVAEVDNIVALQAFKDKCEPVFLFSLNGKIVAKVTGANAPLVNKNIITLISDERKIIAGEMIRPQYQEVLLADSDSEDAGELIYDSVEQYSIAIIKPDVVITGKVIELKEKIISAGFVIEAETGTIFTEEEVRDVYSDIADQPDFEDFVSFMTSGLSYIVVISQGDEEEAENPNLDEYGEIFENESEVEVKRASIESKAKRDSLQEYLERQHISQFCDVEGNVEKVNRLIDIFFPDFRNKKELKLEKILVLLRPDILQHRKEDVLKVIQNEGFKILMERQLVLSEVEARTLCKRFEDEDYYGTLIGNMTRLCAKFAMDSLPICQLHGSDSLEAAEREIQLLFPPQNTLAMIKPHVTPKEREEILKLIKENGFEMIQAKYMIMNEESAEKIYSKIKGRDFYKSLLDMLAEGPSLVMMLRKWNAILDWRRLMGPVDPIEAKLLSPDSIRAVYGRSILKNIVHGSSSLMEAQDTISKIFNEFVTEHPEEN</sequence>
<dbReference type="SUPFAM" id="SSF54919">
    <property type="entry name" value="Nucleoside diphosphate kinase, NDK"/>
    <property type="match status" value="3"/>
</dbReference>
<comment type="caution">
    <text evidence="1">Lacks conserved residue(s) required for the propagation of feature annotation.</text>
</comment>
<dbReference type="Pfam" id="PF00334">
    <property type="entry name" value="NDK"/>
    <property type="match status" value="2"/>
</dbReference>
<evidence type="ECO:0000313" key="4">
    <source>
        <dbReference type="RefSeq" id="XP_060051833.1"/>
    </source>
</evidence>
<dbReference type="SUPFAM" id="SSF52833">
    <property type="entry name" value="Thioredoxin-like"/>
    <property type="match status" value="1"/>
</dbReference>
<dbReference type="PROSITE" id="PS51374">
    <property type="entry name" value="NDPK_LIKE"/>
    <property type="match status" value="2"/>
</dbReference>
<dbReference type="SMART" id="SM00562">
    <property type="entry name" value="NDK"/>
    <property type="match status" value="2"/>
</dbReference>
<evidence type="ECO:0000259" key="2">
    <source>
        <dbReference type="PROSITE" id="PS51352"/>
    </source>
</evidence>
<dbReference type="PROSITE" id="PS00194">
    <property type="entry name" value="THIOREDOXIN_1"/>
    <property type="match status" value="1"/>
</dbReference>
<evidence type="ECO:0000313" key="3">
    <source>
        <dbReference type="Proteomes" id="UP001652624"/>
    </source>
</evidence>
<dbReference type="CDD" id="cd02948">
    <property type="entry name" value="TRX_NDPK"/>
    <property type="match status" value="1"/>
</dbReference>